<evidence type="ECO:0000256" key="3">
    <source>
        <dbReference type="ARBA" id="ARBA00022970"/>
    </source>
</evidence>
<evidence type="ECO:0000259" key="5">
    <source>
        <dbReference type="Pfam" id="PF13458"/>
    </source>
</evidence>
<dbReference type="InterPro" id="IPR051010">
    <property type="entry name" value="BCAA_transport"/>
</dbReference>
<gene>
    <name evidence="6" type="ORF">GGR88_000463</name>
</gene>
<dbReference type="InterPro" id="IPR028082">
    <property type="entry name" value="Peripla_BP_I"/>
</dbReference>
<feature type="compositionally biased region" description="Pro residues" evidence="4">
    <location>
        <begin position="34"/>
        <end position="47"/>
    </location>
</feature>
<organism evidence="6 7">
    <name type="scientific">Sphingomonas jejuensis</name>
    <dbReference type="NCBI Taxonomy" id="904715"/>
    <lineage>
        <taxon>Bacteria</taxon>
        <taxon>Pseudomonadati</taxon>
        <taxon>Pseudomonadota</taxon>
        <taxon>Alphaproteobacteria</taxon>
        <taxon>Sphingomonadales</taxon>
        <taxon>Sphingomonadaceae</taxon>
        <taxon>Sphingomonas</taxon>
    </lineage>
</organism>
<protein>
    <submittedName>
        <fullName evidence="6">ABC-type branched-subunit amino acid transport system substrate-binding protein</fullName>
    </submittedName>
</protein>
<dbReference type="InterPro" id="IPR028081">
    <property type="entry name" value="Leu-bd"/>
</dbReference>
<dbReference type="SUPFAM" id="SSF53822">
    <property type="entry name" value="Periplasmic binding protein-like I"/>
    <property type="match status" value="1"/>
</dbReference>
<dbReference type="Gene3D" id="3.40.50.2300">
    <property type="match status" value="2"/>
</dbReference>
<keyword evidence="7" id="KW-1185">Reference proteome</keyword>
<feature type="region of interest" description="Disordered" evidence="4">
    <location>
        <begin position="21"/>
        <end position="52"/>
    </location>
</feature>
<evidence type="ECO:0000313" key="7">
    <source>
        <dbReference type="Proteomes" id="UP000734218"/>
    </source>
</evidence>
<proteinExistence type="inferred from homology"/>
<keyword evidence="2" id="KW-0732">Signal</keyword>
<evidence type="ECO:0000256" key="1">
    <source>
        <dbReference type="ARBA" id="ARBA00010062"/>
    </source>
</evidence>
<comment type="caution">
    <text evidence="6">The sequence shown here is derived from an EMBL/GenBank/DDBJ whole genome shotgun (WGS) entry which is preliminary data.</text>
</comment>
<dbReference type="PROSITE" id="PS51257">
    <property type="entry name" value="PROKAR_LIPOPROTEIN"/>
    <property type="match status" value="1"/>
</dbReference>
<dbReference type="Proteomes" id="UP000734218">
    <property type="component" value="Unassembled WGS sequence"/>
</dbReference>
<reference evidence="6 7" key="1">
    <citation type="submission" date="2020-03" db="EMBL/GenBank/DDBJ databases">
        <title>Genomic Encyclopedia of Type Strains, Phase IV (KMG-IV): sequencing the most valuable type-strain genomes for metagenomic binning, comparative biology and taxonomic classification.</title>
        <authorList>
            <person name="Goeker M."/>
        </authorList>
    </citation>
    <scope>NUCLEOTIDE SEQUENCE [LARGE SCALE GENOMIC DNA]</scope>
    <source>
        <strain evidence="6 7">DSM 27651</strain>
    </source>
</reference>
<sequence>MRGMVFAASALLLAGCQTIVPRGPTPAPDERPPVTTPAPRPTTPTPGLPQDQDRHRIALLVPLSGSNAGVGQSLANAANLALLDANSTRVRITTYDTAPGAAGAAQRAIAEGARLILGPLLSTDVRAAAPIAARAGVPIVSFSNDVSVAGDGTFVMGYSPSQSIDRVVRHARSRGITRFAALVPSGTYGQRASAAMIRSVEAAGGSVVSMENFDRSPASLRTAVGRLSPGYEALLIADGGRIAVQAVPLVRRGNGAEARILGTELWAAEADIGTNAALNGAWFAGVGNELYDQFARRYRARYSTAPYRIASLGYDATLLVERIARDWRVGTPFPVRELTDEGGFGGIDGAFRFGRDGTAERALVVYQVGQGTTQVISPAPARFDD</sequence>
<evidence type="ECO:0000313" key="6">
    <source>
        <dbReference type="EMBL" id="NJC32989.1"/>
    </source>
</evidence>
<evidence type="ECO:0000256" key="4">
    <source>
        <dbReference type="SAM" id="MobiDB-lite"/>
    </source>
</evidence>
<comment type="similarity">
    <text evidence="1">Belongs to the leucine-binding protein family.</text>
</comment>
<name>A0ABX0XID3_9SPHN</name>
<dbReference type="Pfam" id="PF13458">
    <property type="entry name" value="Peripla_BP_6"/>
    <property type="match status" value="1"/>
</dbReference>
<dbReference type="CDD" id="cd06339">
    <property type="entry name" value="PBP1_YraM_LppC_lipoprotein-like"/>
    <property type="match status" value="1"/>
</dbReference>
<feature type="domain" description="Leucine-binding protein" evidence="5">
    <location>
        <begin position="56"/>
        <end position="371"/>
    </location>
</feature>
<dbReference type="EMBL" id="JAATJE010000001">
    <property type="protein sequence ID" value="NJC32989.1"/>
    <property type="molecule type" value="Genomic_DNA"/>
</dbReference>
<accession>A0ABX0XID3</accession>
<dbReference type="PANTHER" id="PTHR30483:SF6">
    <property type="entry name" value="PERIPLASMIC BINDING PROTEIN OF ABC TRANSPORTER FOR NATURAL AMINO ACIDS"/>
    <property type="match status" value="1"/>
</dbReference>
<evidence type="ECO:0000256" key="2">
    <source>
        <dbReference type="ARBA" id="ARBA00022729"/>
    </source>
</evidence>
<keyword evidence="3" id="KW-0029">Amino-acid transport</keyword>
<keyword evidence="3" id="KW-0813">Transport</keyword>
<dbReference type="PANTHER" id="PTHR30483">
    <property type="entry name" value="LEUCINE-SPECIFIC-BINDING PROTEIN"/>
    <property type="match status" value="1"/>
</dbReference>